<feature type="compositionally biased region" description="Basic and acidic residues" evidence="1">
    <location>
        <begin position="186"/>
        <end position="200"/>
    </location>
</feature>
<dbReference type="EMBL" id="KK100538">
    <property type="protein sequence ID" value="KIZ05225.1"/>
    <property type="molecule type" value="Genomic_DNA"/>
</dbReference>
<feature type="region of interest" description="Disordered" evidence="1">
    <location>
        <begin position="186"/>
        <end position="221"/>
    </location>
</feature>
<reference evidence="3 4" key="1">
    <citation type="journal article" date="2013" name="BMC Genomics">
        <title>Reconstruction of the lipid metabolism for the microalga Monoraphidium neglectum from its genome sequence reveals characteristics suitable for biofuel production.</title>
        <authorList>
            <person name="Bogen C."/>
            <person name="Al-Dilaimi A."/>
            <person name="Albersmeier A."/>
            <person name="Wichmann J."/>
            <person name="Grundmann M."/>
            <person name="Rupp O."/>
            <person name="Lauersen K.J."/>
            <person name="Blifernez-Klassen O."/>
            <person name="Kalinowski J."/>
            <person name="Goesmann A."/>
            <person name="Mussgnug J.H."/>
            <person name="Kruse O."/>
        </authorList>
    </citation>
    <scope>NUCLEOTIDE SEQUENCE [LARGE SCALE GENOMIC DNA]</scope>
    <source>
        <strain evidence="3 4">SAG 48.87</strain>
    </source>
</reference>
<keyword evidence="2" id="KW-1133">Transmembrane helix</keyword>
<organism evidence="3 4">
    <name type="scientific">Monoraphidium neglectum</name>
    <dbReference type="NCBI Taxonomy" id="145388"/>
    <lineage>
        <taxon>Eukaryota</taxon>
        <taxon>Viridiplantae</taxon>
        <taxon>Chlorophyta</taxon>
        <taxon>core chlorophytes</taxon>
        <taxon>Chlorophyceae</taxon>
        <taxon>CS clade</taxon>
        <taxon>Sphaeropleales</taxon>
        <taxon>Selenastraceae</taxon>
        <taxon>Monoraphidium</taxon>
    </lineage>
</organism>
<evidence type="ECO:0000256" key="2">
    <source>
        <dbReference type="SAM" id="Phobius"/>
    </source>
</evidence>
<evidence type="ECO:0000313" key="3">
    <source>
        <dbReference type="EMBL" id="KIZ05225.1"/>
    </source>
</evidence>
<dbReference type="KEGG" id="mng:MNEG_2727"/>
<feature type="transmembrane region" description="Helical" evidence="2">
    <location>
        <begin position="40"/>
        <end position="59"/>
    </location>
</feature>
<dbReference type="STRING" id="145388.A0A0D2MRK5"/>
<dbReference type="RefSeq" id="XP_013904244.1">
    <property type="nucleotide sequence ID" value="XM_014048790.1"/>
</dbReference>
<name>A0A0D2MRK5_9CHLO</name>
<keyword evidence="2" id="KW-0472">Membrane</keyword>
<evidence type="ECO:0008006" key="5">
    <source>
        <dbReference type="Google" id="ProtNLM"/>
    </source>
</evidence>
<dbReference type="OrthoDB" id="8062037at2759"/>
<gene>
    <name evidence="3" type="ORF">MNEG_2727</name>
</gene>
<evidence type="ECO:0000313" key="4">
    <source>
        <dbReference type="Proteomes" id="UP000054498"/>
    </source>
</evidence>
<dbReference type="GeneID" id="25735605"/>
<keyword evidence="2" id="KW-0812">Transmembrane</keyword>
<feature type="region of interest" description="Disordered" evidence="1">
    <location>
        <begin position="109"/>
        <end position="139"/>
    </location>
</feature>
<sequence>MKPALKERRYDTAVLEAVHEIGLALAGADVPASASDRDGIWIFSFFATVVAGVFIRSWLSNRRQMRRYKACQDKLDALKRDQAAVRRGQYASVSCPICLDDFDEATLKGGSSGSSGSCSKGNARIGSSRAAEVPSGSVRRNSGAERLQLLYPDLVSNTMAAQFQQDLQEDRELCPDALAAFEARHPARDAERRAELRDSGRMGASNSFGGGSGGFGAGTSW</sequence>
<accession>A0A0D2MRK5</accession>
<keyword evidence="4" id="KW-1185">Reference proteome</keyword>
<evidence type="ECO:0000256" key="1">
    <source>
        <dbReference type="SAM" id="MobiDB-lite"/>
    </source>
</evidence>
<protein>
    <recommendedName>
        <fullName evidence="5">RING-type domain-containing protein</fullName>
    </recommendedName>
</protein>
<proteinExistence type="predicted"/>
<dbReference type="AlphaFoldDB" id="A0A0D2MRK5"/>
<feature type="compositionally biased region" description="Gly residues" evidence="1">
    <location>
        <begin position="208"/>
        <end position="221"/>
    </location>
</feature>
<dbReference type="Proteomes" id="UP000054498">
    <property type="component" value="Unassembled WGS sequence"/>
</dbReference>